<evidence type="ECO:0000256" key="6">
    <source>
        <dbReference type="SAM" id="Phobius"/>
    </source>
</evidence>
<dbReference type="GO" id="GO:0016020">
    <property type="term" value="C:membrane"/>
    <property type="evidence" value="ECO:0007669"/>
    <property type="project" value="UniProtKB-SubCell"/>
</dbReference>
<dbReference type="SUPFAM" id="SSF103481">
    <property type="entry name" value="Multidrug resistance efflux transporter EmrE"/>
    <property type="match status" value="2"/>
</dbReference>
<evidence type="ECO:0000256" key="4">
    <source>
        <dbReference type="ARBA" id="ARBA00022989"/>
    </source>
</evidence>
<organism evidence="8 9">
    <name type="scientific">Saccharophagus degradans</name>
    <dbReference type="NCBI Taxonomy" id="86304"/>
    <lineage>
        <taxon>Bacteria</taxon>
        <taxon>Pseudomonadati</taxon>
        <taxon>Pseudomonadota</taxon>
        <taxon>Gammaproteobacteria</taxon>
        <taxon>Cellvibrionales</taxon>
        <taxon>Cellvibrionaceae</taxon>
        <taxon>Saccharophagus</taxon>
    </lineage>
</organism>
<dbReference type="InterPro" id="IPR000620">
    <property type="entry name" value="EamA_dom"/>
</dbReference>
<feature type="transmembrane region" description="Helical" evidence="6">
    <location>
        <begin position="156"/>
        <end position="175"/>
    </location>
</feature>
<feature type="domain" description="EamA" evidence="7">
    <location>
        <begin position="15"/>
        <end position="145"/>
    </location>
</feature>
<evidence type="ECO:0000256" key="5">
    <source>
        <dbReference type="ARBA" id="ARBA00023136"/>
    </source>
</evidence>
<evidence type="ECO:0000256" key="3">
    <source>
        <dbReference type="ARBA" id="ARBA00022692"/>
    </source>
</evidence>
<gene>
    <name evidence="8" type="ORF">Q4521_14550</name>
</gene>
<dbReference type="InterPro" id="IPR050638">
    <property type="entry name" value="AA-Vitamin_Transporters"/>
</dbReference>
<feature type="transmembrane region" description="Helical" evidence="6">
    <location>
        <begin position="252"/>
        <end position="271"/>
    </location>
</feature>
<dbReference type="Pfam" id="PF00892">
    <property type="entry name" value="EamA"/>
    <property type="match status" value="2"/>
</dbReference>
<feature type="transmembrane region" description="Helical" evidence="6">
    <location>
        <begin position="277"/>
        <end position="296"/>
    </location>
</feature>
<evidence type="ECO:0000313" key="8">
    <source>
        <dbReference type="EMBL" id="MDO6423699.1"/>
    </source>
</evidence>
<feature type="transmembrane region" description="Helical" evidence="6">
    <location>
        <begin position="12"/>
        <end position="30"/>
    </location>
</feature>
<feature type="transmembrane region" description="Helical" evidence="6">
    <location>
        <begin position="76"/>
        <end position="95"/>
    </location>
</feature>
<proteinExistence type="inferred from homology"/>
<accession>A0AAW7X888</accession>
<name>A0AAW7X888_9GAMM</name>
<dbReference type="PANTHER" id="PTHR32322:SF2">
    <property type="entry name" value="EAMA DOMAIN-CONTAINING PROTEIN"/>
    <property type="match status" value="1"/>
</dbReference>
<evidence type="ECO:0000256" key="2">
    <source>
        <dbReference type="ARBA" id="ARBA00007362"/>
    </source>
</evidence>
<feature type="transmembrane region" description="Helical" evidence="6">
    <location>
        <begin position="42"/>
        <end position="64"/>
    </location>
</feature>
<comment type="caution">
    <text evidence="8">The sequence shown here is derived from an EMBL/GenBank/DDBJ whole genome shotgun (WGS) entry which is preliminary data.</text>
</comment>
<evidence type="ECO:0000256" key="1">
    <source>
        <dbReference type="ARBA" id="ARBA00004141"/>
    </source>
</evidence>
<feature type="transmembrane region" description="Helical" evidence="6">
    <location>
        <begin position="221"/>
        <end position="240"/>
    </location>
</feature>
<comment type="subcellular location">
    <subcellularLocation>
        <location evidence="1">Membrane</location>
        <topology evidence="1">Multi-pass membrane protein</topology>
    </subcellularLocation>
</comment>
<evidence type="ECO:0000313" key="9">
    <source>
        <dbReference type="Proteomes" id="UP001169760"/>
    </source>
</evidence>
<evidence type="ECO:0000259" key="7">
    <source>
        <dbReference type="Pfam" id="PF00892"/>
    </source>
</evidence>
<dbReference type="RefSeq" id="WP_303493285.1">
    <property type="nucleotide sequence ID" value="NZ_JAUOPB010000010.1"/>
</dbReference>
<dbReference type="Proteomes" id="UP001169760">
    <property type="component" value="Unassembled WGS sequence"/>
</dbReference>
<keyword evidence="5 6" id="KW-0472">Membrane</keyword>
<dbReference type="AlphaFoldDB" id="A0AAW7X888"/>
<dbReference type="PANTHER" id="PTHR32322">
    <property type="entry name" value="INNER MEMBRANE TRANSPORTER"/>
    <property type="match status" value="1"/>
</dbReference>
<keyword evidence="3 6" id="KW-0812">Transmembrane</keyword>
<feature type="transmembrane region" description="Helical" evidence="6">
    <location>
        <begin position="101"/>
        <end position="123"/>
    </location>
</feature>
<feature type="transmembrane region" description="Helical" evidence="6">
    <location>
        <begin position="130"/>
        <end position="150"/>
    </location>
</feature>
<sequence>MKALTLLPSDKQRLLGIAAACAVVAIWSGWIVSSRWGLNSNIAAIDLTWLRFTTAALVTLPLAIKYNWRHLPLGKALVVAFGCGFPYVLFAYLGLQFTPSANASVLINGLLPVVTSLLGYFFLSGKMTKPLLALVAIACISNIIIASSGAQFSVKYLIGIGFLLSATLVLSIYMVAVKAWNISIHEIMVWVPVINALCVTPFWFVFSDGLSALQAIPTTDLLFHIVYQGVIVSVAALFLFSYAIKCIGALPASLFMAFVPTTTALLAFISINEQPTSGQWIAITLCTLGLVGYNVYSRKEEKSTSK</sequence>
<feature type="transmembrane region" description="Helical" evidence="6">
    <location>
        <begin position="187"/>
        <end position="206"/>
    </location>
</feature>
<dbReference type="EMBL" id="JAUOPB010000010">
    <property type="protein sequence ID" value="MDO6423699.1"/>
    <property type="molecule type" value="Genomic_DNA"/>
</dbReference>
<dbReference type="InterPro" id="IPR037185">
    <property type="entry name" value="EmrE-like"/>
</dbReference>
<reference evidence="8" key="1">
    <citation type="submission" date="2023-07" db="EMBL/GenBank/DDBJ databases">
        <title>Genome content predicts the carbon catabolic preferences of heterotrophic bacteria.</title>
        <authorList>
            <person name="Gralka M."/>
        </authorList>
    </citation>
    <scope>NUCLEOTIDE SEQUENCE</scope>
    <source>
        <strain evidence="8">I3M17_2</strain>
    </source>
</reference>
<comment type="similarity">
    <text evidence="2">Belongs to the EamA transporter family.</text>
</comment>
<feature type="domain" description="EamA" evidence="7">
    <location>
        <begin position="158"/>
        <end position="292"/>
    </location>
</feature>
<protein>
    <submittedName>
        <fullName evidence="8">DMT family transporter</fullName>
    </submittedName>
</protein>
<keyword evidence="4 6" id="KW-1133">Transmembrane helix</keyword>